<comment type="caution">
    <text evidence="2">The sequence shown here is derived from an EMBL/GenBank/DDBJ whole genome shotgun (WGS) entry which is preliminary data.</text>
</comment>
<organism evidence="2 3">
    <name type="scientific">Leptolinea tardivitalis</name>
    <dbReference type="NCBI Taxonomy" id="229920"/>
    <lineage>
        <taxon>Bacteria</taxon>
        <taxon>Bacillati</taxon>
        <taxon>Chloroflexota</taxon>
        <taxon>Anaerolineae</taxon>
        <taxon>Anaerolineales</taxon>
        <taxon>Anaerolineaceae</taxon>
        <taxon>Leptolinea</taxon>
    </lineage>
</organism>
<dbReference type="InterPro" id="IPR025868">
    <property type="entry name" value="Zn_ribbon_dom_put"/>
</dbReference>
<sequence>MKVCISCGMPMNSPEDFPLGDVSKDYCIHCARPDGSMQSFDEKLQGTTEFIIRTQGFDAKVARESARAMLSRQPAWKSVSQ</sequence>
<gene>
    <name evidence="2" type="ORF">ADM99_10700</name>
</gene>
<reference evidence="2 3" key="1">
    <citation type="submission" date="2015-07" db="EMBL/GenBank/DDBJ databases">
        <title>Genome sequence of Leptolinea tardivitalis DSM 16556.</title>
        <authorList>
            <person name="Hemp J."/>
            <person name="Ward L.M."/>
            <person name="Pace L.A."/>
            <person name="Fischer W.W."/>
        </authorList>
    </citation>
    <scope>NUCLEOTIDE SEQUENCE [LARGE SCALE GENOMIC DNA]</scope>
    <source>
        <strain evidence="2 3">YMTK-2</strain>
    </source>
</reference>
<evidence type="ECO:0000313" key="3">
    <source>
        <dbReference type="Proteomes" id="UP000050430"/>
    </source>
</evidence>
<dbReference type="AlphaFoldDB" id="A0A0P6WP91"/>
<accession>A0A0P6WP91</accession>
<dbReference type="STRING" id="229920.ADM99_10700"/>
<proteinExistence type="predicted"/>
<name>A0A0P6WP91_9CHLR</name>
<dbReference type="OrthoDB" id="9801008at2"/>
<evidence type="ECO:0000313" key="2">
    <source>
        <dbReference type="EMBL" id="KPL71871.1"/>
    </source>
</evidence>
<dbReference type="RefSeq" id="WP_062420538.1">
    <property type="nucleotide sequence ID" value="NZ_BBYA01000002.1"/>
</dbReference>
<protein>
    <submittedName>
        <fullName evidence="2">AraC family transcriptional regulator</fullName>
    </submittedName>
</protein>
<feature type="domain" description="Putative zinc ribbon" evidence="1">
    <location>
        <begin position="3"/>
        <end position="72"/>
    </location>
</feature>
<dbReference type="Proteomes" id="UP000050430">
    <property type="component" value="Unassembled WGS sequence"/>
</dbReference>
<dbReference type="EMBL" id="LGCK01000010">
    <property type="protein sequence ID" value="KPL71871.1"/>
    <property type="molecule type" value="Genomic_DNA"/>
</dbReference>
<dbReference type="Pfam" id="PF12674">
    <property type="entry name" value="Zn_ribbon_2"/>
    <property type="match status" value="1"/>
</dbReference>
<keyword evidence="3" id="KW-1185">Reference proteome</keyword>
<evidence type="ECO:0000259" key="1">
    <source>
        <dbReference type="Pfam" id="PF12674"/>
    </source>
</evidence>